<dbReference type="EMBL" id="CCBP010000015">
    <property type="protein sequence ID" value="CDO68439.1"/>
    <property type="molecule type" value="Genomic_DNA"/>
</dbReference>
<sequence>MPGRRSRSASTGNCQVVPIDGELPCSQPGYKENPRLCFAHRKEYGRLTAAYKATSEEAEALYTEVRVREVTVSPWDADAVEDALELARMCVEKIDKEIQERQQHHARFFVELDDGHEGWIEGLRRKRCIVENAASQMRQSRARQVEEDIWQSERDHFPSLSRQRTCAQAERESMSWTTLTDRRRSSTVQSYATVSNVLYGSSSSIPARRGGVRSLEGHLNCGHTTDQCFGPPQRCGLCCAVHHASFLAALDADNINISYCNELGEKVLRIKRLAPTWVFPSVEEVDKSIRTVERYIEALRDVAKSEANLVRFTGPHPDIKVPPATNIIVPPVRHESAKTLLRTLKNLRANLSRDTRSRASMIHNEFGYGRGQEGKLGAALLMGLVVGSMAAWFGMGSFASFVIGGAAVLVLS</sequence>
<feature type="transmembrane region" description="Helical" evidence="1">
    <location>
        <begin position="378"/>
        <end position="411"/>
    </location>
</feature>
<dbReference type="Proteomes" id="UP000029665">
    <property type="component" value="Unassembled WGS sequence"/>
</dbReference>
<gene>
    <name evidence="2" type="ORF">BN946_scf184704.g2</name>
</gene>
<dbReference type="AlphaFoldDB" id="A0A060S841"/>
<keyword evidence="3" id="KW-1185">Reference proteome</keyword>
<evidence type="ECO:0000256" key="1">
    <source>
        <dbReference type="SAM" id="Phobius"/>
    </source>
</evidence>
<keyword evidence="1" id="KW-0472">Membrane</keyword>
<dbReference type="HOGENOM" id="CLU_667533_0_0_1"/>
<name>A0A060S841_PYCCI</name>
<comment type="caution">
    <text evidence="2">The sequence shown here is derived from an EMBL/GenBank/DDBJ whole genome shotgun (WGS) entry which is preliminary data.</text>
</comment>
<organism evidence="2 3">
    <name type="scientific">Pycnoporus cinnabarinus</name>
    <name type="common">Cinnabar-red polypore</name>
    <name type="synonym">Trametes cinnabarina</name>
    <dbReference type="NCBI Taxonomy" id="5643"/>
    <lineage>
        <taxon>Eukaryota</taxon>
        <taxon>Fungi</taxon>
        <taxon>Dikarya</taxon>
        <taxon>Basidiomycota</taxon>
        <taxon>Agaricomycotina</taxon>
        <taxon>Agaricomycetes</taxon>
        <taxon>Polyporales</taxon>
        <taxon>Polyporaceae</taxon>
        <taxon>Trametes</taxon>
    </lineage>
</organism>
<evidence type="ECO:0000313" key="3">
    <source>
        <dbReference type="Proteomes" id="UP000029665"/>
    </source>
</evidence>
<dbReference type="STRING" id="5643.A0A060S841"/>
<dbReference type="OrthoDB" id="2756572at2759"/>
<protein>
    <submittedName>
        <fullName evidence="2">Uncharacterized protein</fullName>
    </submittedName>
</protein>
<keyword evidence="1" id="KW-0812">Transmembrane</keyword>
<evidence type="ECO:0000313" key="2">
    <source>
        <dbReference type="EMBL" id="CDO68439.1"/>
    </source>
</evidence>
<proteinExistence type="predicted"/>
<accession>A0A060S841</accession>
<reference evidence="2" key="1">
    <citation type="submission" date="2014-01" db="EMBL/GenBank/DDBJ databases">
        <title>The genome of the white-rot fungus Pycnoporus cinnabarinus: a basidiomycete model with a versatile arsenal for lignocellulosic biomass breakdown.</title>
        <authorList>
            <person name="Levasseur A."/>
            <person name="Lomascolo A."/>
            <person name="Ruiz-Duenas F.J."/>
            <person name="Uzan E."/>
            <person name="Piumi F."/>
            <person name="Kues U."/>
            <person name="Ram A.F.J."/>
            <person name="Murat C."/>
            <person name="Haon M."/>
            <person name="Benoit I."/>
            <person name="Arfi Y."/>
            <person name="Chevret D."/>
            <person name="Drula E."/>
            <person name="Kwon M.J."/>
            <person name="Gouret P."/>
            <person name="Lesage-Meessen L."/>
            <person name="Lombard V."/>
            <person name="Mariette J."/>
            <person name="Noirot C."/>
            <person name="Park J."/>
            <person name="Patyshakuliyeva A."/>
            <person name="Wieneger R.A.B."/>
            <person name="Wosten H.A.B."/>
            <person name="Martin F."/>
            <person name="Coutinho P.M."/>
            <person name="de Vries R."/>
            <person name="Martinez A.T."/>
            <person name="Klopp C."/>
            <person name="Pontarotti P."/>
            <person name="Henrissat B."/>
            <person name="Record E."/>
        </authorList>
    </citation>
    <scope>NUCLEOTIDE SEQUENCE [LARGE SCALE GENOMIC DNA]</scope>
    <source>
        <strain evidence="2">BRFM137</strain>
    </source>
</reference>
<keyword evidence="1" id="KW-1133">Transmembrane helix</keyword>